<accession>A0A9J6BBE0</accession>
<feature type="compositionally biased region" description="Low complexity" evidence="1">
    <location>
        <begin position="244"/>
        <end position="287"/>
    </location>
</feature>
<organism evidence="2 3">
    <name type="scientific">Polypedilum vanderplanki</name>
    <name type="common">Sleeping chironomid midge</name>
    <dbReference type="NCBI Taxonomy" id="319348"/>
    <lineage>
        <taxon>Eukaryota</taxon>
        <taxon>Metazoa</taxon>
        <taxon>Ecdysozoa</taxon>
        <taxon>Arthropoda</taxon>
        <taxon>Hexapoda</taxon>
        <taxon>Insecta</taxon>
        <taxon>Pterygota</taxon>
        <taxon>Neoptera</taxon>
        <taxon>Endopterygota</taxon>
        <taxon>Diptera</taxon>
        <taxon>Nematocera</taxon>
        <taxon>Chironomoidea</taxon>
        <taxon>Chironomidae</taxon>
        <taxon>Chironominae</taxon>
        <taxon>Polypedilum</taxon>
        <taxon>Polypedilum</taxon>
    </lineage>
</organism>
<sequence>MGFSQSKGEKKTYEELTNEEQNKLLKSFVKLNGMRIKLEDAHFHHVDLDKLLKSLTFEQIYKILQGEEIFLKFDVTKVLPSKPEKKKSKGDKDECLSDKAFASVAFDRKTHDVLKQNLFERNLKIATKFENLSFEDKNKILNSTVKFQGQEVRFNDLVYSDMELCNNLSGSEIDSMLKGKMLNFFKPIGDPPKNLENIYFVGNNELHQSSDIEYEYFEYIKDTSLDDGDKIYYTTLANNINQCGQQQKESGNGNKGGKNNESSSQKSSGNSNSQSNQNYDDGNSQSNTPSSGGDGNDKNNDKDRDDQGDKNSKKQKDGDEEEDKIYKPKGVFTLNDLTKESMKTRIILICDTYNVSQTATLLHVQFLLKNIFQGKKDDPSIPYIFYLNCKENQEEIHIRLKNITTDSIRDILYRLNILTAEKKEYHGKFEEQLLFKKYKKGDVIFLWNNIEEIDEKNGRRKVLLQIIKEIQDDEEMKVELEKPKNIQWIVSDQLHIKEREKLFNCPSYSFARFNNQKMLNNFDRKVRENEREISEDLSKELGIFEQNSTYVETFLKMSIGECKEILNAKNNESNHFLIVEKLYNNLNLKANIENMLMYLTINELVSENSNFSKLRVINRNPKNDSAISRALIKSGAFKSFKNIHNFKIFDHVKDFIIVLYFHQNIFNSDEKFNEEYEFKEVGLRLQLLFYAIEKYPNVRLTLRDYLLTNRVKELNEEIVNVILSKINDFFGIFNQCANAVKISILHCLRCNEKLYNLFSEKAPKCRNDLEIFIENEKKKNEKKS</sequence>
<feature type="region of interest" description="Disordered" evidence="1">
    <location>
        <begin position="244"/>
        <end position="322"/>
    </location>
</feature>
<evidence type="ECO:0000313" key="2">
    <source>
        <dbReference type="EMBL" id="KAG5666880.1"/>
    </source>
</evidence>
<dbReference type="Proteomes" id="UP001107558">
    <property type="component" value="Chromosome 4"/>
</dbReference>
<feature type="compositionally biased region" description="Basic and acidic residues" evidence="1">
    <location>
        <begin position="295"/>
        <end position="317"/>
    </location>
</feature>
<gene>
    <name evidence="2" type="ORF">PVAND_014888</name>
</gene>
<evidence type="ECO:0000313" key="3">
    <source>
        <dbReference type="Proteomes" id="UP001107558"/>
    </source>
</evidence>
<protein>
    <submittedName>
        <fullName evidence="2">Uncharacterized protein</fullName>
    </submittedName>
</protein>
<dbReference type="EMBL" id="JADBJN010000004">
    <property type="protein sequence ID" value="KAG5666880.1"/>
    <property type="molecule type" value="Genomic_DNA"/>
</dbReference>
<comment type="caution">
    <text evidence="2">The sequence shown here is derived from an EMBL/GenBank/DDBJ whole genome shotgun (WGS) entry which is preliminary data.</text>
</comment>
<name>A0A9J6BBE0_POLVA</name>
<evidence type="ECO:0000256" key="1">
    <source>
        <dbReference type="SAM" id="MobiDB-lite"/>
    </source>
</evidence>
<proteinExistence type="predicted"/>
<reference evidence="2" key="1">
    <citation type="submission" date="2021-03" db="EMBL/GenBank/DDBJ databases">
        <title>Chromosome level genome of the anhydrobiotic midge Polypedilum vanderplanki.</title>
        <authorList>
            <person name="Yoshida Y."/>
            <person name="Kikawada T."/>
            <person name="Gusev O."/>
        </authorList>
    </citation>
    <scope>NUCLEOTIDE SEQUENCE</scope>
    <source>
        <strain evidence="2">NIAS01</strain>
        <tissue evidence="2">Whole body or cell culture</tissue>
    </source>
</reference>
<keyword evidence="3" id="KW-1185">Reference proteome</keyword>
<dbReference type="AlphaFoldDB" id="A0A9J6BBE0"/>